<reference evidence="1" key="1">
    <citation type="submission" date="2020-08" db="EMBL/GenBank/DDBJ databases">
        <title>Multicomponent nature underlies the extraordinary mechanical properties of spider dragline silk.</title>
        <authorList>
            <person name="Kono N."/>
            <person name="Nakamura H."/>
            <person name="Mori M."/>
            <person name="Yoshida Y."/>
            <person name="Ohtoshi R."/>
            <person name="Malay A.D."/>
            <person name="Moran D.A.P."/>
            <person name="Tomita M."/>
            <person name="Numata K."/>
            <person name="Arakawa K."/>
        </authorList>
    </citation>
    <scope>NUCLEOTIDE SEQUENCE</scope>
</reference>
<comment type="caution">
    <text evidence="1">The sequence shown here is derived from an EMBL/GenBank/DDBJ whole genome shotgun (WGS) entry which is preliminary data.</text>
</comment>
<proteinExistence type="predicted"/>
<keyword evidence="2" id="KW-1185">Reference proteome</keyword>
<dbReference type="Proteomes" id="UP000886998">
    <property type="component" value="Unassembled WGS sequence"/>
</dbReference>
<evidence type="ECO:0008006" key="3">
    <source>
        <dbReference type="Google" id="ProtNLM"/>
    </source>
</evidence>
<name>A0A8X6X7P8_9ARAC</name>
<gene>
    <name evidence="1" type="ORF">TNIN_403921</name>
</gene>
<dbReference type="AlphaFoldDB" id="A0A8X6X7P8"/>
<dbReference type="InterPro" id="IPR036691">
    <property type="entry name" value="Endo/exonu/phosph_ase_sf"/>
</dbReference>
<sequence>MLPAKVNTHLRPEYSLTLPNHLCATGTTGPTQPRGWAVLSRSPSRSIPHFLHVLTPPLLQVLKQHRCTSPPSEPILLLPGIYIPPQPPRTETWCRSRRSFKYPFKAAIAGDYNAKHTSWGCIEQ</sequence>
<organism evidence="1 2">
    <name type="scientific">Trichonephila inaurata madagascariensis</name>
    <dbReference type="NCBI Taxonomy" id="2747483"/>
    <lineage>
        <taxon>Eukaryota</taxon>
        <taxon>Metazoa</taxon>
        <taxon>Ecdysozoa</taxon>
        <taxon>Arthropoda</taxon>
        <taxon>Chelicerata</taxon>
        <taxon>Arachnida</taxon>
        <taxon>Araneae</taxon>
        <taxon>Araneomorphae</taxon>
        <taxon>Entelegynae</taxon>
        <taxon>Araneoidea</taxon>
        <taxon>Nephilidae</taxon>
        <taxon>Trichonephila</taxon>
        <taxon>Trichonephila inaurata</taxon>
    </lineage>
</organism>
<protein>
    <recommendedName>
        <fullName evidence="3">Endonuclease/exonuclease/phosphatase domain-containing protein</fullName>
    </recommendedName>
</protein>
<evidence type="ECO:0000313" key="1">
    <source>
        <dbReference type="EMBL" id="GFY47740.1"/>
    </source>
</evidence>
<dbReference type="EMBL" id="BMAV01006087">
    <property type="protein sequence ID" value="GFY47740.1"/>
    <property type="molecule type" value="Genomic_DNA"/>
</dbReference>
<accession>A0A8X6X7P8</accession>
<dbReference type="SUPFAM" id="SSF56219">
    <property type="entry name" value="DNase I-like"/>
    <property type="match status" value="1"/>
</dbReference>
<evidence type="ECO:0000313" key="2">
    <source>
        <dbReference type="Proteomes" id="UP000886998"/>
    </source>
</evidence>